<sequence>MDNTRLVIAAIGRLMFSQFSELVNDFYNNGIPSNLSSGRNPSLDYGFKGAEIAMASYCSKLQFIANPVTNHVHSIEQHNQDVNSLGLISSWKTSEVVDIWRRICKPY</sequence>
<evidence type="ECO:0000256" key="1">
    <source>
        <dbReference type="ARBA" id="ARBA00002235"/>
    </source>
</evidence>
<dbReference type="PANTHER" id="PTHR10362">
    <property type="entry name" value="HISTIDINE AMMONIA-LYASE"/>
    <property type="match status" value="1"/>
</dbReference>
<dbReference type="EC" id="4.3.1.24" evidence="3"/>
<dbReference type="GO" id="GO:0006559">
    <property type="term" value="P:L-phenylalanine catabolic process"/>
    <property type="evidence" value="ECO:0007669"/>
    <property type="project" value="UniProtKB-KW"/>
</dbReference>
<proteinExistence type="predicted"/>
<dbReference type="Proteomes" id="UP001157418">
    <property type="component" value="Unassembled WGS sequence"/>
</dbReference>
<accession>A0AAU9MIF4</accession>
<gene>
    <name evidence="5" type="ORF">LVIROSA_LOCUS11620</name>
</gene>
<keyword evidence="4" id="KW-0585">Phenylalanine catabolism</keyword>
<keyword evidence="6" id="KW-1185">Reference proteome</keyword>
<dbReference type="SUPFAM" id="SSF48557">
    <property type="entry name" value="L-aspartase-like"/>
    <property type="match status" value="1"/>
</dbReference>
<dbReference type="InterPro" id="IPR001106">
    <property type="entry name" value="Aromatic_Lyase"/>
</dbReference>
<comment type="caution">
    <text evidence="5">The sequence shown here is derived from an EMBL/GenBank/DDBJ whole genome shotgun (WGS) entry which is preliminary data.</text>
</comment>
<organism evidence="5 6">
    <name type="scientific">Lactuca virosa</name>
    <dbReference type="NCBI Taxonomy" id="75947"/>
    <lineage>
        <taxon>Eukaryota</taxon>
        <taxon>Viridiplantae</taxon>
        <taxon>Streptophyta</taxon>
        <taxon>Embryophyta</taxon>
        <taxon>Tracheophyta</taxon>
        <taxon>Spermatophyta</taxon>
        <taxon>Magnoliopsida</taxon>
        <taxon>eudicotyledons</taxon>
        <taxon>Gunneridae</taxon>
        <taxon>Pentapetalae</taxon>
        <taxon>asterids</taxon>
        <taxon>campanulids</taxon>
        <taxon>Asterales</taxon>
        <taxon>Asteraceae</taxon>
        <taxon>Cichorioideae</taxon>
        <taxon>Cichorieae</taxon>
        <taxon>Lactucinae</taxon>
        <taxon>Lactuca</taxon>
    </lineage>
</organism>
<dbReference type="AlphaFoldDB" id="A0AAU9MIF4"/>
<dbReference type="GO" id="GO:0045548">
    <property type="term" value="F:phenylalanine ammonia-lyase activity"/>
    <property type="evidence" value="ECO:0007669"/>
    <property type="project" value="UniProtKB-EC"/>
</dbReference>
<evidence type="ECO:0000256" key="2">
    <source>
        <dbReference type="ARBA" id="ARBA00011881"/>
    </source>
</evidence>
<evidence type="ECO:0000256" key="4">
    <source>
        <dbReference type="ARBA" id="ARBA00023232"/>
    </source>
</evidence>
<dbReference type="Gene3D" id="1.20.200.10">
    <property type="entry name" value="Fumarase/aspartase (Central domain)"/>
    <property type="match status" value="1"/>
</dbReference>
<dbReference type="EMBL" id="CAKMRJ010001589">
    <property type="protein sequence ID" value="CAH1424413.1"/>
    <property type="molecule type" value="Genomic_DNA"/>
</dbReference>
<dbReference type="InterPro" id="IPR008948">
    <property type="entry name" value="L-Aspartase-like"/>
</dbReference>
<reference evidence="5 6" key="1">
    <citation type="submission" date="2022-01" db="EMBL/GenBank/DDBJ databases">
        <authorList>
            <person name="Xiong W."/>
            <person name="Schranz E."/>
        </authorList>
    </citation>
    <scope>NUCLEOTIDE SEQUENCE [LARGE SCALE GENOMIC DNA]</scope>
</reference>
<evidence type="ECO:0000256" key="3">
    <source>
        <dbReference type="ARBA" id="ARBA00012139"/>
    </source>
</evidence>
<name>A0AAU9MIF4_9ASTR</name>
<comment type="function">
    <text evidence="1">This is a key enzyme of plant metabolism catalyzing the first reaction in the biosynthesis from L-phenylalanine of a wide variety of natural products based on the phenylpropane skeleton.</text>
</comment>
<evidence type="ECO:0000313" key="5">
    <source>
        <dbReference type="EMBL" id="CAH1424413.1"/>
    </source>
</evidence>
<protein>
    <recommendedName>
        <fullName evidence="3">phenylalanine ammonia-lyase</fullName>
        <ecNumber evidence="3">4.3.1.24</ecNumber>
    </recommendedName>
</protein>
<comment type="subunit">
    <text evidence="2">Homotetramer.</text>
</comment>
<dbReference type="Pfam" id="PF00221">
    <property type="entry name" value="Lyase_aromatic"/>
    <property type="match status" value="1"/>
</dbReference>
<evidence type="ECO:0000313" key="6">
    <source>
        <dbReference type="Proteomes" id="UP001157418"/>
    </source>
</evidence>